<dbReference type="OMA" id="MRDYVIC"/>
<dbReference type="SUPFAM" id="SSF100950">
    <property type="entry name" value="NagB/RpiA/CoA transferase-like"/>
    <property type="match status" value="1"/>
</dbReference>
<dbReference type="Gene3D" id="3.40.50.10470">
    <property type="entry name" value="Translation initiation factor eif-2b, domain 2"/>
    <property type="match status" value="1"/>
</dbReference>
<dbReference type="GO" id="GO:0003743">
    <property type="term" value="F:translation initiation factor activity"/>
    <property type="evidence" value="ECO:0007669"/>
    <property type="project" value="UniProtKB-KW"/>
</dbReference>
<dbReference type="PANTHER" id="PTHR10233">
    <property type="entry name" value="TRANSLATION INITIATION FACTOR EIF-2B"/>
    <property type="match status" value="1"/>
</dbReference>
<evidence type="ECO:0000256" key="9">
    <source>
        <dbReference type="RuleBase" id="RU003814"/>
    </source>
</evidence>
<dbReference type="PANTHER" id="PTHR10233:SF14">
    <property type="entry name" value="TRANSLATION INITIATION FACTOR EIF-2B SUBUNIT DELTA"/>
    <property type="match status" value="1"/>
</dbReference>
<keyword evidence="5" id="KW-0648">Protein biosynthesis</keyword>
<accession>A3LZJ1</accession>
<proteinExistence type="inferred from homology"/>
<dbReference type="eggNOG" id="KOG1467">
    <property type="taxonomic scope" value="Eukaryota"/>
</dbReference>
<dbReference type="InterPro" id="IPR037171">
    <property type="entry name" value="NagB/RpiA_transferase-like"/>
</dbReference>
<dbReference type="InParanoid" id="A3LZJ1"/>
<evidence type="ECO:0000256" key="10">
    <source>
        <dbReference type="SAM" id="MobiDB-lite"/>
    </source>
</evidence>
<dbReference type="GO" id="GO:0005851">
    <property type="term" value="C:eukaryotic translation initiation factor 2B complex"/>
    <property type="evidence" value="ECO:0007669"/>
    <property type="project" value="EnsemblFungi"/>
</dbReference>
<evidence type="ECO:0000256" key="6">
    <source>
        <dbReference type="ARBA" id="ARBA00044147"/>
    </source>
</evidence>
<evidence type="ECO:0000256" key="5">
    <source>
        <dbReference type="ARBA" id="ARBA00022917"/>
    </source>
</evidence>
<keyword evidence="4" id="KW-0396">Initiation factor</keyword>
<evidence type="ECO:0000256" key="7">
    <source>
        <dbReference type="ARBA" id="ARBA00044356"/>
    </source>
</evidence>
<gene>
    <name evidence="11" type="ORF">PICST_33562</name>
</gene>
<dbReference type="KEGG" id="pic:PICST_33562"/>
<comment type="similarity">
    <text evidence="2 9">Belongs to the eIF-2B alpha/beta/delta subunits family.</text>
</comment>
<dbReference type="GeneID" id="4840605"/>
<comment type="subunit">
    <text evidence="8">Component of the translation initiation factor 2B (eIF2B) complex which is a heterodecamer of two sets of five different subunits: alpha, beta, gamma, delta and epsilon. Subunits alpha, beta and delta comprise a regulatory subcomplex and subunits epsilon and gamma comprise a catalytic subcomplex. Within the complex, the hexameric regulatory complex resides at the center, with the two heterodimeric catalytic subcomplexes bound on opposite sides.</text>
</comment>
<dbReference type="InterPro" id="IPR000649">
    <property type="entry name" value="IF-2B-related"/>
</dbReference>
<evidence type="ECO:0000256" key="4">
    <source>
        <dbReference type="ARBA" id="ARBA00022540"/>
    </source>
</evidence>
<organism evidence="11 12">
    <name type="scientific">Scheffersomyces stipitis (strain ATCC 58785 / CBS 6054 / NBRC 10063 / NRRL Y-11545)</name>
    <name type="common">Yeast</name>
    <name type="synonym">Pichia stipitis</name>
    <dbReference type="NCBI Taxonomy" id="322104"/>
    <lineage>
        <taxon>Eukaryota</taxon>
        <taxon>Fungi</taxon>
        <taxon>Dikarya</taxon>
        <taxon>Ascomycota</taxon>
        <taxon>Saccharomycotina</taxon>
        <taxon>Pichiomycetes</taxon>
        <taxon>Debaryomycetaceae</taxon>
        <taxon>Scheffersomyces</taxon>
    </lineage>
</organism>
<reference evidence="11 12" key="1">
    <citation type="journal article" date="2007" name="Nat. Biotechnol.">
        <title>Genome sequence of the lignocellulose-bioconverting and xylose-fermenting yeast Pichia stipitis.</title>
        <authorList>
            <person name="Jeffries T.W."/>
            <person name="Grigoriev I.V."/>
            <person name="Grimwood J."/>
            <person name="Laplaza J.M."/>
            <person name="Aerts A."/>
            <person name="Salamov A."/>
            <person name="Schmutz J."/>
            <person name="Lindquist E."/>
            <person name="Dehal P."/>
            <person name="Shapiro H."/>
            <person name="Jin Y.S."/>
            <person name="Passoth V."/>
            <person name="Richardson P.M."/>
        </authorList>
    </citation>
    <scope>NUCLEOTIDE SEQUENCE [LARGE SCALE GENOMIC DNA]</scope>
    <source>
        <strain evidence="12">ATCC 58785 / CBS 6054 / NBRC 10063 / NRRL Y-11545</strain>
    </source>
</reference>
<comment type="subcellular location">
    <subcellularLocation>
        <location evidence="1">Cytoplasm</location>
        <location evidence="1">Cytosol</location>
    </subcellularLocation>
</comment>
<dbReference type="HOGENOM" id="CLU_016218_3_1_1"/>
<keyword evidence="3" id="KW-0963">Cytoplasm</keyword>
<feature type="compositionally biased region" description="Low complexity" evidence="10">
    <location>
        <begin position="11"/>
        <end position="32"/>
    </location>
</feature>
<dbReference type="GO" id="GO:0005829">
    <property type="term" value="C:cytosol"/>
    <property type="evidence" value="ECO:0007669"/>
    <property type="project" value="UniProtKB-SubCell"/>
</dbReference>
<evidence type="ECO:0000256" key="1">
    <source>
        <dbReference type="ARBA" id="ARBA00004514"/>
    </source>
</evidence>
<dbReference type="FunCoup" id="A3LZJ1">
    <property type="interactions" value="835"/>
</dbReference>
<evidence type="ECO:0000313" key="11">
    <source>
        <dbReference type="EMBL" id="ABN68169.2"/>
    </source>
</evidence>
<feature type="compositionally biased region" description="Basic and acidic residues" evidence="10">
    <location>
        <begin position="33"/>
        <end position="43"/>
    </location>
</feature>
<feature type="compositionally biased region" description="Low complexity" evidence="10">
    <location>
        <begin position="427"/>
        <end position="436"/>
    </location>
</feature>
<dbReference type="EMBL" id="CP000501">
    <property type="protein sequence ID" value="ABN68169.2"/>
    <property type="molecule type" value="Genomic_DNA"/>
</dbReference>
<dbReference type="OrthoDB" id="10254737at2759"/>
<dbReference type="InterPro" id="IPR042529">
    <property type="entry name" value="IF_2B-like_C"/>
</dbReference>
<sequence>MTEENKANIKAEGSTASTGAGSETAANSGEKVLSNKELKELKKKEKAAKRAAQKEAIGISPEQQKQNAEQKIDKRKNQTATNTNLKKQLDQTVIKDGAKRIPSLFSHLETREQRNASSPSISHIVHPAILSLTLKYSTYKVVGSTSRLRNMLQVFKIVIQDYHTPENTTLTRHLSGHLSHQIEHLKTARPLSVSMGNAIRWLKQEISHISIDTSESKAKETLCSKIDDFIHEKIDLSDRVIIENASQHITNDCTIMTYGHSEVLEKLFKYCVIEQNKRFNLIIVDSRPLFEGKRLLSNLVSTNYHPEIEESESEVHYVLINALSSTLLEDVDCVFLGAHAMLSNGRLYSRVGTGLIAMMCHSRNIPVLTCCESVKFSDKVQLDSVTTNELADCEDLVHSINSKKPPQKKSFAMEQFIKQCDEEKASNNKNNKQQQQQHKKKEGSAEPEQESDEAPLKDWKSYPNLNILNIMYDLTPPEYIKKVVTELGALPPSAVPVILREYKNT</sequence>
<dbReference type="STRING" id="322104.A3LZJ1"/>
<keyword evidence="12" id="KW-1185">Reference proteome</keyword>
<dbReference type="GO" id="GO:0002183">
    <property type="term" value="P:cytoplasmic translational initiation"/>
    <property type="evidence" value="ECO:0007669"/>
    <property type="project" value="EnsemblFungi"/>
</dbReference>
<evidence type="ECO:0000256" key="8">
    <source>
        <dbReference type="ARBA" id="ARBA00046432"/>
    </source>
</evidence>
<evidence type="ECO:0000256" key="3">
    <source>
        <dbReference type="ARBA" id="ARBA00022490"/>
    </source>
</evidence>
<evidence type="ECO:0000256" key="2">
    <source>
        <dbReference type="ARBA" id="ARBA00007251"/>
    </source>
</evidence>
<dbReference type="Proteomes" id="UP000002258">
    <property type="component" value="Chromosome 7"/>
</dbReference>
<dbReference type="Pfam" id="PF01008">
    <property type="entry name" value="IF-2B"/>
    <property type="match status" value="1"/>
</dbReference>
<name>A3LZJ1_PICST</name>
<feature type="region of interest" description="Disordered" evidence="10">
    <location>
        <begin position="425"/>
        <end position="457"/>
    </location>
</feature>
<feature type="region of interest" description="Disordered" evidence="10">
    <location>
        <begin position="1"/>
        <end position="88"/>
    </location>
</feature>
<dbReference type="GO" id="GO:0005085">
    <property type="term" value="F:guanyl-nucleotide exchange factor activity"/>
    <property type="evidence" value="ECO:0007669"/>
    <property type="project" value="EnsemblFungi"/>
</dbReference>
<protein>
    <recommendedName>
        <fullName evidence="6">Translation initiation factor eIF2B subunit delta</fullName>
    </recommendedName>
    <alternativeName>
        <fullName evidence="7">eIF2B GDP-GTP exchange factor subunit delta</fullName>
    </alternativeName>
</protein>
<dbReference type="RefSeq" id="XP_001386198.2">
    <property type="nucleotide sequence ID" value="XM_001386161.1"/>
</dbReference>
<dbReference type="AlphaFoldDB" id="A3LZJ1"/>
<evidence type="ECO:0000313" key="12">
    <source>
        <dbReference type="Proteomes" id="UP000002258"/>
    </source>
</evidence>